<dbReference type="PANTHER" id="PTHR34474:SF2">
    <property type="entry name" value="SIGNAL TRANSDUCTION PROTEIN TRAP"/>
    <property type="match status" value="1"/>
</dbReference>
<dbReference type="Pfam" id="PF03992">
    <property type="entry name" value="ABM"/>
    <property type="match status" value="1"/>
</dbReference>
<evidence type="ECO:0000259" key="1">
    <source>
        <dbReference type="PROSITE" id="PS51725"/>
    </source>
</evidence>
<name>A0A4D7BAT5_9HYPH</name>
<reference evidence="2 3" key="1">
    <citation type="submission" date="2019-04" db="EMBL/GenBank/DDBJ databases">
        <title>Phreatobacter aquaticus sp. nov.</title>
        <authorList>
            <person name="Choi A."/>
        </authorList>
    </citation>
    <scope>NUCLEOTIDE SEQUENCE [LARGE SCALE GENOMIC DNA]</scope>
    <source>
        <strain evidence="2 3">KCTC 52518</strain>
    </source>
</reference>
<keyword evidence="3" id="KW-1185">Reference proteome</keyword>
<dbReference type="InterPro" id="IPR011008">
    <property type="entry name" value="Dimeric_a/b-barrel"/>
</dbReference>
<accession>A0A4D7BAT5</accession>
<dbReference type="InterPro" id="IPR050404">
    <property type="entry name" value="Heme-degrading_MO"/>
</dbReference>
<dbReference type="PANTHER" id="PTHR34474">
    <property type="entry name" value="SIGNAL TRANSDUCTION PROTEIN TRAP"/>
    <property type="match status" value="1"/>
</dbReference>
<dbReference type="RefSeq" id="WP_136963308.1">
    <property type="nucleotide sequence ID" value="NZ_CP039690.1"/>
</dbReference>
<dbReference type="Proteomes" id="UP000298781">
    <property type="component" value="Chromosome"/>
</dbReference>
<gene>
    <name evidence="2" type="ORF">E8M01_28840</name>
</gene>
<dbReference type="PROSITE" id="PS51725">
    <property type="entry name" value="ABM"/>
    <property type="match status" value="1"/>
</dbReference>
<keyword evidence="2" id="KW-0503">Monooxygenase</keyword>
<sequence>MYIAMNRFKVIKGEEAEFEQVWRSRQSYLNELPGFIEFSLLKGPERDDHTLYASHTVWATKEQFTGWTQSEQFRKSHARAGQGKPLSIGHPEFEGFEAVLIDDNRPIASAAAE</sequence>
<dbReference type="KEGG" id="pstg:E8M01_28840"/>
<dbReference type="GO" id="GO:0004497">
    <property type="term" value="F:monooxygenase activity"/>
    <property type="evidence" value="ECO:0007669"/>
    <property type="project" value="UniProtKB-KW"/>
</dbReference>
<dbReference type="Gene3D" id="3.30.70.100">
    <property type="match status" value="1"/>
</dbReference>
<dbReference type="AlphaFoldDB" id="A0A4D7BAT5"/>
<dbReference type="InterPro" id="IPR007138">
    <property type="entry name" value="ABM_dom"/>
</dbReference>
<dbReference type="EMBL" id="CP039690">
    <property type="protein sequence ID" value="QCI67885.1"/>
    <property type="molecule type" value="Genomic_DNA"/>
</dbReference>
<organism evidence="2 3">
    <name type="scientific">Phreatobacter stygius</name>
    <dbReference type="NCBI Taxonomy" id="1940610"/>
    <lineage>
        <taxon>Bacteria</taxon>
        <taxon>Pseudomonadati</taxon>
        <taxon>Pseudomonadota</taxon>
        <taxon>Alphaproteobacteria</taxon>
        <taxon>Hyphomicrobiales</taxon>
        <taxon>Phreatobacteraceae</taxon>
        <taxon>Phreatobacter</taxon>
    </lineage>
</organism>
<evidence type="ECO:0000313" key="3">
    <source>
        <dbReference type="Proteomes" id="UP000298781"/>
    </source>
</evidence>
<proteinExistence type="predicted"/>
<protein>
    <submittedName>
        <fullName evidence="2">Antibiotic biosynthesis monooxygenase</fullName>
    </submittedName>
</protein>
<keyword evidence="2" id="KW-0560">Oxidoreductase</keyword>
<dbReference type="OrthoDB" id="9798115at2"/>
<dbReference type="SUPFAM" id="SSF54909">
    <property type="entry name" value="Dimeric alpha+beta barrel"/>
    <property type="match status" value="1"/>
</dbReference>
<feature type="domain" description="ABM" evidence="1">
    <location>
        <begin position="2"/>
        <end position="96"/>
    </location>
</feature>
<evidence type="ECO:0000313" key="2">
    <source>
        <dbReference type="EMBL" id="QCI67885.1"/>
    </source>
</evidence>